<keyword evidence="4" id="KW-1185">Reference proteome</keyword>
<protein>
    <recommendedName>
        <fullName evidence="2">Zn(2)-C6 fungal-type domain-containing protein</fullName>
    </recommendedName>
</protein>
<dbReference type="GO" id="GO:0008270">
    <property type="term" value="F:zinc ion binding"/>
    <property type="evidence" value="ECO:0007669"/>
    <property type="project" value="InterPro"/>
</dbReference>
<reference evidence="4" key="2">
    <citation type="submission" date="2015-01" db="EMBL/GenBank/DDBJ databases">
        <title>Evolutionary Origins and Diversification of the Mycorrhizal Mutualists.</title>
        <authorList>
            <consortium name="DOE Joint Genome Institute"/>
            <consortium name="Mycorrhizal Genomics Consortium"/>
            <person name="Kohler A."/>
            <person name="Kuo A."/>
            <person name="Nagy L.G."/>
            <person name="Floudas D."/>
            <person name="Copeland A."/>
            <person name="Barry K.W."/>
            <person name="Cichocki N."/>
            <person name="Veneault-Fourrey C."/>
            <person name="LaButti K."/>
            <person name="Lindquist E.A."/>
            <person name="Lipzen A."/>
            <person name="Lundell T."/>
            <person name="Morin E."/>
            <person name="Murat C."/>
            <person name="Riley R."/>
            <person name="Ohm R."/>
            <person name="Sun H."/>
            <person name="Tunlid A."/>
            <person name="Henrissat B."/>
            <person name="Grigoriev I.V."/>
            <person name="Hibbett D.S."/>
            <person name="Martin F."/>
        </authorList>
    </citation>
    <scope>NUCLEOTIDE SEQUENCE [LARGE SCALE GENOMIC DNA]</scope>
    <source>
        <strain evidence="4">Zn</strain>
    </source>
</reference>
<evidence type="ECO:0000256" key="1">
    <source>
        <dbReference type="ARBA" id="ARBA00023242"/>
    </source>
</evidence>
<dbReference type="SUPFAM" id="SSF57701">
    <property type="entry name" value="Zn2/Cys6 DNA-binding domain"/>
    <property type="match status" value="1"/>
</dbReference>
<feature type="domain" description="Zn(2)-C6 fungal-type" evidence="2">
    <location>
        <begin position="25"/>
        <end position="55"/>
    </location>
</feature>
<name>A0A0C3CH05_OIDMZ</name>
<dbReference type="EMBL" id="KN832880">
    <property type="protein sequence ID" value="KIM98253.1"/>
    <property type="molecule type" value="Genomic_DNA"/>
</dbReference>
<dbReference type="Proteomes" id="UP000054321">
    <property type="component" value="Unassembled WGS sequence"/>
</dbReference>
<dbReference type="Gene3D" id="4.10.240.10">
    <property type="entry name" value="Zn(2)-C6 fungal-type DNA-binding domain"/>
    <property type="match status" value="1"/>
</dbReference>
<dbReference type="CDD" id="cd00067">
    <property type="entry name" value="GAL4"/>
    <property type="match status" value="1"/>
</dbReference>
<gene>
    <name evidence="3" type="ORF">OIDMADRAFT_128499</name>
</gene>
<dbReference type="STRING" id="913774.A0A0C3CH05"/>
<dbReference type="PRINTS" id="PR00755">
    <property type="entry name" value="AFLATOXINBRP"/>
</dbReference>
<accession>A0A0C3CH05</accession>
<dbReference type="Pfam" id="PF11951">
    <property type="entry name" value="Fungal_trans_2"/>
    <property type="match status" value="1"/>
</dbReference>
<dbReference type="InterPro" id="IPR021858">
    <property type="entry name" value="Fun_TF"/>
</dbReference>
<reference evidence="3 4" key="1">
    <citation type="submission" date="2014-04" db="EMBL/GenBank/DDBJ databases">
        <authorList>
            <consortium name="DOE Joint Genome Institute"/>
            <person name="Kuo A."/>
            <person name="Martino E."/>
            <person name="Perotto S."/>
            <person name="Kohler A."/>
            <person name="Nagy L.G."/>
            <person name="Floudas D."/>
            <person name="Copeland A."/>
            <person name="Barry K.W."/>
            <person name="Cichocki N."/>
            <person name="Veneault-Fourrey C."/>
            <person name="LaButti K."/>
            <person name="Lindquist E.A."/>
            <person name="Lipzen A."/>
            <person name="Lundell T."/>
            <person name="Morin E."/>
            <person name="Murat C."/>
            <person name="Sun H."/>
            <person name="Tunlid A."/>
            <person name="Henrissat B."/>
            <person name="Grigoriev I.V."/>
            <person name="Hibbett D.S."/>
            <person name="Martin F."/>
            <person name="Nordberg H.P."/>
            <person name="Cantor M.N."/>
            <person name="Hua S.X."/>
        </authorList>
    </citation>
    <scope>NUCLEOTIDE SEQUENCE [LARGE SCALE GENOMIC DNA]</scope>
    <source>
        <strain evidence="3 4">Zn</strain>
    </source>
</reference>
<dbReference type="GO" id="GO:0000981">
    <property type="term" value="F:DNA-binding transcription factor activity, RNA polymerase II-specific"/>
    <property type="evidence" value="ECO:0007669"/>
    <property type="project" value="InterPro"/>
</dbReference>
<dbReference type="HOGENOM" id="CLU_031993_0_0_1"/>
<evidence type="ECO:0000313" key="4">
    <source>
        <dbReference type="Proteomes" id="UP000054321"/>
    </source>
</evidence>
<dbReference type="PROSITE" id="PS00463">
    <property type="entry name" value="ZN2_CY6_FUNGAL_1"/>
    <property type="match status" value="1"/>
</dbReference>
<organism evidence="3 4">
    <name type="scientific">Oidiodendron maius (strain Zn)</name>
    <dbReference type="NCBI Taxonomy" id="913774"/>
    <lineage>
        <taxon>Eukaryota</taxon>
        <taxon>Fungi</taxon>
        <taxon>Dikarya</taxon>
        <taxon>Ascomycota</taxon>
        <taxon>Pezizomycotina</taxon>
        <taxon>Leotiomycetes</taxon>
        <taxon>Leotiomycetes incertae sedis</taxon>
        <taxon>Myxotrichaceae</taxon>
        <taxon>Oidiodendron</taxon>
    </lineage>
</organism>
<dbReference type="PANTHER" id="PTHR47657:SF14">
    <property type="entry name" value="ZN(2)-C6 FUNGAL-TYPE DOMAIN-CONTAINING PROTEIN"/>
    <property type="match status" value="1"/>
</dbReference>
<dbReference type="InParanoid" id="A0A0C3CH05"/>
<evidence type="ECO:0000313" key="3">
    <source>
        <dbReference type="EMBL" id="KIM98253.1"/>
    </source>
</evidence>
<evidence type="ECO:0000259" key="2">
    <source>
        <dbReference type="PROSITE" id="PS50048"/>
    </source>
</evidence>
<proteinExistence type="predicted"/>
<dbReference type="InterPro" id="IPR001138">
    <property type="entry name" value="Zn2Cys6_DnaBD"/>
</dbReference>
<dbReference type="SMART" id="SM00066">
    <property type="entry name" value="GAL4"/>
    <property type="match status" value="1"/>
</dbReference>
<keyword evidence="1" id="KW-0539">Nucleus</keyword>
<dbReference type="Pfam" id="PF00172">
    <property type="entry name" value="Zn_clus"/>
    <property type="match status" value="1"/>
</dbReference>
<dbReference type="PROSITE" id="PS50048">
    <property type="entry name" value="ZN2_CY6_FUNGAL_2"/>
    <property type="match status" value="1"/>
</dbReference>
<dbReference type="OrthoDB" id="416217at2759"/>
<dbReference type="InterPro" id="IPR052400">
    <property type="entry name" value="Zn2-C6_fungal_TF"/>
</dbReference>
<dbReference type="AlphaFoldDB" id="A0A0C3CH05"/>
<dbReference type="InterPro" id="IPR036864">
    <property type="entry name" value="Zn2-C6_fun-type_DNA-bd_sf"/>
</dbReference>
<dbReference type="PANTHER" id="PTHR47657">
    <property type="entry name" value="STEROL REGULATORY ELEMENT-BINDING PROTEIN ECM22"/>
    <property type="match status" value="1"/>
</dbReference>
<sequence>MTKVLGVSFKPAYRPRRAHKKSRNGCIRCKQRKKKCDEVSPRCSRCAKRDLSCEYRESLSESGSITELRFVSHSQPDDSRRRLRNLVIPRQSFGDTSAESASTSWSPSPCHITSPLPDSGMVGELYTSDHCNEILDWTELELLSHYLTHTSRIIPYDTEDLYALRVGIPNLAFHSKPLMSSILALAAVCKSHDLVKQPQPARDKILNLLALAERHHRASLLQVQIDLPNANQYDYVLANAPLMVLYASANHCVRIRLAAMQTKDETLPREFAPAQSQWISLIRAAHLAYAGLLNDQSEIAYIGRDMEISLTSTGVSSNSEAECINETISPEGGPTERTKNLLFPILAASSGPALEALRARAWEIWRIEGNTASLAQSGNSFDTPHLPGGCSVDLQACFSSLDILSCIVAEVFASKDSLPHITSYYGNSQSKFDSPSLGQLSTISSWLRSYVARVTSSTPGPRPLRRVIMAFINRVPAEFLSLVQATLDSIGVQTGNDHQGSWESSDFELQNVSAAHKLAIDIFAHWAVLLMLLDGVWWIGDIGTWELGRVVSFVRAQGWLNSLMDTGEHWWPESMHNVGRELRNLANTT</sequence>